<sequence length="135" mass="15113">MKLIFFLLLLTFFAAVTNSELFAADRSASVTVINKSKIKLWLSSYELKKGAWETYPPVSIHPWSKGQWKSKSDSILTGTEGGTTYESVHGNFGFYWYVPYYGANLYNSSCPEKYECSCSGGDGSNAEVTFTVRKI</sequence>
<dbReference type="Gene3D" id="2.60.270.50">
    <property type="match status" value="1"/>
</dbReference>
<evidence type="ECO:0000313" key="3">
    <source>
        <dbReference type="EMBL" id="PKC10425.1"/>
    </source>
</evidence>
<dbReference type="VEuPathDB" id="FungiDB:RhiirFUN_022155"/>
<dbReference type="Proteomes" id="UP000232722">
    <property type="component" value="Unassembled WGS sequence"/>
</dbReference>
<reference evidence="6 8" key="3">
    <citation type="submission" date="2017-10" db="EMBL/GenBank/DDBJ databases">
        <title>Extensive intraspecific genome diversity in a model arbuscular mycorrhizal fungus.</title>
        <authorList>
            <person name="Chen E.C.H."/>
            <person name="Morin E."/>
            <person name="Baudet D."/>
            <person name="Noel J."/>
            <person name="Ndikumana S."/>
            <person name="Charron P."/>
            <person name="St-Onge C."/>
            <person name="Giorgi J."/>
            <person name="Grigoriev I.V."/>
            <person name="Roux C."/>
            <person name="Martin F.M."/>
            <person name="Corradi N."/>
        </authorList>
    </citation>
    <scope>NUCLEOTIDE SEQUENCE [LARGE SCALE GENOMIC DNA]</scope>
    <source>
        <strain evidence="4 6">A1</strain>
        <strain evidence="5 8">C2</strain>
    </source>
</reference>
<dbReference type="EMBL" id="CAGKOT010000042">
    <property type="protein sequence ID" value="CAB5380419.1"/>
    <property type="molecule type" value="Genomic_DNA"/>
</dbReference>
<evidence type="ECO:0000313" key="8">
    <source>
        <dbReference type="Proteomes" id="UP000233469"/>
    </source>
</evidence>
<evidence type="ECO:0000256" key="1">
    <source>
        <dbReference type="SAM" id="SignalP"/>
    </source>
</evidence>
<dbReference type="AlphaFoldDB" id="A0A2I1E2P5"/>
<feature type="signal peptide" evidence="1">
    <location>
        <begin position="1"/>
        <end position="19"/>
    </location>
</feature>
<protein>
    <recommendedName>
        <fullName evidence="9">Crystal protein ET79</fullName>
    </recommendedName>
</protein>
<reference evidence="7 8" key="1">
    <citation type="submission" date="2016-04" db="EMBL/GenBank/DDBJ databases">
        <title>Genome analyses suggest a sexual origin of heterokaryosis in a supposedly ancient asexual fungus.</title>
        <authorList>
            <person name="Ropars J."/>
            <person name="Sedzielewska K."/>
            <person name="Noel J."/>
            <person name="Charron P."/>
            <person name="Farinelli L."/>
            <person name="Marton T."/>
            <person name="Kruger M."/>
            <person name="Pelin A."/>
            <person name="Brachmann A."/>
            <person name="Corradi N."/>
        </authorList>
    </citation>
    <scope>NUCLEOTIDE SEQUENCE [LARGE SCALE GENOMIC DNA]</scope>
    <source>
        <strain evidence="3 7">A5</strain>
        <strain evidence="5 8">C2</strain>
    </source>
</reference>
<dbReference type="VEuPathDB" id="FungiDB:RhiirA1_414866"/>
<evidence type="ECO:0000313" key="5">
    <source>
        <dbReference type="EMBL" id="PKK69507.1"/>
    </source>
</evidence>
<dbReference type="OrthoDB" id="2322698at2759"/>
<evidence type="ECO:0000313" key="4">
    <source>
        <dbReference type="EMBL" id="PKC70015.1"/>
    </source>
</evidence>
<name>A0A2I1E2P5_9GLOM</name>
<reference evidence="2" key="5">
    <citation type="submission" date="2020-05" db="EMBL/GenBank/DDBJ databases">
        <authorList>
            <person name="Rincon C."/>
            <person name="Sanders R I."/>
            <person name="Robbins C."/>
            <person name="Chaturvedi A."/>
        </authorList>
    </citation>
    <scope>NUCLEOTIDE SEQUENCE</scope>
    <source>
        <strain evidence="2">CHB12</strain>
    </source>
</reference>
<dbReference type="Proteomes" id="UP000232688">
    <property type="component" value="Unassembled WGS sequence"/>
</dbReference>
<evidence type="ECO:0000313" key="7">
    <source>
        <dbReference type="Proteomes" id="UP000232722"/>
    </source>
</evidence>
<keyword evidence="1" id="KW-0732">Signal</keyword>
<gene>
    <name evidence="2" type="ORF">CHRIB12_LOCUS17084</name>
    <name evidence="4" type="ORF">RhiirA1_414866</name>
    <name evidence="3" type="ORF">RhiirA5_355512</name>
    <name evidence="5" type="ORF">RhiirC2_866715</name>
</gene>
<feature type="chain" id="PRO_5014128081" description="Crystal protein ET79" evidence="1">
    <location>
        <begin position="20"/>
        <end position="135"/>
    </location>
</feature>
<comment type="caution">
    <text evidence="5">The sequence shown here is derived from an EMBL/GenBank/DDBJ whole genome shotgun (WGS) entry which is preliminary data.</text>
</comment>
<dbReference type="EMBL" id="LLXH01000247">
    <property type="protein sequence ID" value="PKC70015.1"/>
    <property type="molecule type" value="Genomic_DNA"/>
</dbReference>
<accession>A0A2I1E2P5</accession>
<evidence type="ECO:0000313" key="2">
    <source>
        <dbReference type="EMBL" id="CAB5380419.1"/>
    </source>
</evidence>
<evidence type="ECO:0000313" key="6">
    <source>
        <dbReference type="Proteomes" id="UP000232688"/>
    </source>
</evidence>
<reference evidence="3 7" key="2">
    <citation type="submission" date="2017-09" db="EMBL/GenBank/DDBJ databases">
        <title>Extensive intraspecific genome diversity in a model arbuscular mycorrhizal fungus.</title>
        <authorList>
            <person name="Chen E.C."/>
            <person name="Morin E."/>
            <person name="Beaudet D."/>
            <person name="Noel J."/>
            <person name="Ndikumana S."/>
            <person name="Charron P."/>
            <person name="St-Onge C."/>
            <person name="Giorgi J."/>
            <person name="Grigoriev I.V."/>
            <person name="Roux C."/>
            <person name="Martin F.M."/>
            <person name="Corradi N."/>
        </authorList>
    </citation>
    <scope>NUCLEOTIDE SEQUENCE [LARGE SCALE GENOMIC DNA]</scope>
    <source>
        <strain evidence="3 7">A5</strain>
    </source>
</reference>
<dbReference type="Proteomes" id="UP000233469">
    <property type="component" value="Unassembled WGS sequence"/>
</dbReference>
<dbReference type="EMBL" id="LLXL01000718">
    <property type="protein sequence ID" value="PKK69507.1"/>
    <property type="molecule type" value="Genomic_DNA"/>
</dbReference>
<evidence type="ECO:0008006" key="9">
    <source>
        <dbReference type="Google" id="ProtNLM"/>
    </source>
</evidence>
<proteinExistence type="predicted"/>
<dbReference type="EMBL" id="LLXJ01000383">
    <property type="protein sequence ID" value="PKC10425.1"/>
    <property type="molecule type" value="Genomic_DNA"/>
</dbReference>
<reference evidence="4 6" key="4">
    <citation type="submission" date="2017-10" db="EMBL/GenBank/DDBJ databases">
        <title>Genome analyses suggest a sexual origin of heterokaryosis in a supposedly ancient asexual fungus.</title>
        <authorList>
            <person name="Corradi N."/>
            <person name="Sedzielewska K."/>
            <person name="Noel J."/>
            <person name="Charron P."/>
            <person name="Farinelli L."/>
            <person name="Marton T."/>
            <person name="Kruger M."/>
            <person name="Pelin A."/>
            <person name="Brachmann A."/>
            <person name="Corradi N."/>
        </authorList>
    </citation>
    <scope>NUCLEOTIDE SEQUENCE [LARGE SCALE GENOMIC DNA]</scope>
    <source>
        <strain evidence="4 6">A1</strain>
    </source>
</reference>
<dbReference type="Proteomes" id="UP000684084">
    <property type="component" value="Unassembled WGS sequence"/>
</dbReference>
<dbReference type="VEuPathDB" id="FungiDB:FUN_016843"/>
<organism evidence="5 8">
    <name type="scientific">Rhizophagus irregularis</name>
    <dbReference type="NCBI Taxonomy" id="588596"/>
    <lineage>
        <taxon>Eukaryota</taxon>
        <taxon>Fungi</taxon>
        <taxon>Fungi incertae sedis</taxon>
        <taxon>Mucoromycota</taxon>
        <taxon>Glomeromycotina</taxon>
        <taxon>Glomeromycetes</taxon>
        <taxon>Glomerales</taxon>
        <taxon>Glomeraceae</taxon>
        <taxon>Rhizophagus</taxon>
    </lineage>
</organism>